<dbReference type="OrthoDB" id="5116543at2"/>
<reference evidence="1 2" key="1">
    <citation type="journal article" date="2008" name="Int. J. Syst. Evol. Microbiol.">
        <title>Tessaracoccus flavescens sp. nov., isolated from marine sediment.</title>
        <authorList>
            <person name="Lee D.W."/>
            <person name="Lee S.D."/>
        </authorList>
    </citation>
    <scope>NUCLEOTIDE SEQUENCE [LARGE SCALE GENOMIC DNA]</scope>
    <source>
        <strain evidence="1 2">SST-39T</strain>
    </source>
</reference>
<dbReference type="RefSeq" id="WP_077347618.1">
    <property type="nucleotide sequence ID" value="NZ_CP019607.1"/>
</dbReference>
<dbReference type="Proteomes" id="UP000188235">
    <property type="component" value="Chromosome"/>
</dbReference>
<organism evidence="1 2">
    <name type="scientific">Tessaracoccus flavescens</name>
    <dbReference type="NCBI Taxonomy" id="399497"/>
    <lineage>
        <taxon>Bacteria</taxon>
        <taxon>Bacillati</taxon>
        <taxon>Actinomycetota</taxon>
        <taxon>Actinomycetes</taxon>
        <taxon>Propionibacteriales</taxon>
        <taxon>Propionibacteriaceae</taxon>
        <taxon>Tessaracoccus</taxon>
    </lineage>
</organism>
<accession>A0A1Q2CUX5</accession>
<evidence type="ECO:0000313" key="2">
    <source>
        <dbReference type="Proteomes" id="UP000188235"/>
    </source>
</evidence>
<proteinExistence type="predicted"/>
<sequence>MIVLTSKSELPDTCAERRSAPTLNIDGAPDIYGQKNTAAHVCGDWTVRKASDGWYGWTPNAEDKAG</sequence>
<dbReference type="EMBL" id="CP019607">
    <property type="protein sequence ID" value="AQP49876.1"/>
    <property type="molecule type" value="Genomic_DNA"/>
</dbReference>
<name>A0A1Q2CUX5_9ACTN</name>
<keyword evidence="2" id="KW-1185">Reference proteome</keyword>
<evidence type="ECO:0000313" key="1">
    <source>
        <dbReference type="EMBL" id="AQP49876.1"/>
    </source>
</evidence>
<protein>
    <submittedName>
        <fullName evidence="1">Uncharacterized protein</fullName>
    </submittedName>
</protein>
<dbReference type="KEGG" id="tfa:BW733_02530"/>
<dbReference type="AlphaFoldDB" id="A0A1Q2CUX5"/>
<gene>
    <name evidence="1" type="ORF">BW733_02530</name>
</gene>